<dbReference type="PANTHER" id="PTHR10443">
    <property type="entry name" value="MICROSOMAL DIPEPTIDASE"/>
    <property type="match status" value="1"/>
</dbReference>
<dbReference type="Gene3D" id="3.20.20.140">
    <property type="entry name" value="Metal-dependent hydrolases"/>
    <property type="match status" value="1"/>
</dbReference>
<name>A0A2N3YMS6_9MICO</name>
<dbReference type="InterPro" id="IPR032466">
    <property type="entry name" value="Metal_Hydrolase"/>
</dbReference>
<evidence type="ECO:0000313" key="1">
    <source>
        <dbReference type="EMBL" id="PKW28134.1"/>
    </source>
</evidence>
<dbReference type="CDD" id="cd01301">
    <property type="entry name" value="rDP_like"/>
    <property type="match status" value="1"/>
</dbReference>
<comment type="caution">
    <text evidence="1">The sequence shown here is derived from an EMBL/GenBank/DDBJ whole genome shotgun (WGS) entry which is preliminary data.</text>
</comment>
<dbReference type="Pfam" id="PF01244">
    <property type="entry name" value="Peptidase_M19"/>
    <property type="match status" value="1"/>
</dbReference>
<sequence>MRGDTGGTIRSLLDRHPVLDGHNDLPWEARERVAYDWDRLDLAAGGLPTHTDLPRLREGGVGAQFWSVFVPSTLQGERAVTATLEQVDAVHQMVRRFPGDLALATTRGEVEAAWAQGRVASLMGAEGGHSIDSSLGALRMLFALGVRYLTLTHNDNVPWADSATDEPVLGGLSAFGREVVLEMNRLGMMVDLSHVSADTMRDALATTEAPVVFSHSSARAVCDHPRNVPDDVLERLAGNGGLCMVTFVPKFVSPAVREWDLEAADAAAAEGISSADFQAYTAFTAARRRTHPSPAATVDDVVAHCEHVREVAGVEHIGLGGDYDGVDVQPEGLQDVSGYPRLLAALHERGWSEGDLAALTSGNALRVLGEVERHAAEVAATRGPGLARIEDLDGTPA</sequence>
<reference evidence="1 2" key="1">
    <citation type="submission" date="2017-12" db="EMBL/GenBank/DDBJ databases">
        <title>Sequencing the genomes of 1000 Actinobacteria strains.</title>
        <authorList>
            <person name="Klenk H.-P."/>
        </authorList>
    </citation>
    <scope>NUCLEOTIDE SEQUENCE [LARGE SCALE GENOMIC DNA]</scope>
    <source>
        <strain evidence="1 2">DSM 12806</strain>
    </source>
</reference>
<evidence type="ECO:0000313" key="2">
    <source>
        <dbReference type="Proteomes" id="UP000233781"/>
    </source>
</evidence>
<keyword evidence="2" id="KW-1185">Reference proteome</keyword>
<dbReference type="RefSeq" id="WP_101396607.1">
    <property type="nucleotide sequence ID" value="NZ_PJNE01000001.1"/>
</dbReference>
<dbReference type="PROSITE" id="PS51365">
    <property type="entry name" value="RENAL_DIPEPTIDASE_2"/>
    <property type="match status" value="1"/>
</dbReference>
<organism evidence="1 2">
    <name type="scientific">Phycicoccus duodecadis</name>
    <dbReference type="NCBI Taxonomy" id="173053"/>
    <lineage>
        <taxon>Bacteria</taxon>
        <taxon>Bacillati</taxon>
        <taxon>Actinomycetota</taxon>
        <taxon>Actinomycetes</taxon>
        <taxon>Micrococcales</taxon>
        <taxon>Intrasporangiaceae</taxon>
        <taxon>Phycicoccus</taxon>
    </lineage>
</organism>
<dbReference type="PANTHER" id="PTHR10443:SF12">
    <property type="entry name" value="DIPEPTIDASE"/>
    <property type="match status" value="1"/>
</dbReference>
<dbReference type="EMBL" id="PJNE01000001">
    <property type="protein sequence ID" value="PKW28134.1"/>
    <property type="molecule type" value="Genomic_DNA"/>
</dbReference>
<accession>A0A2N3YMS6</accession>
<dbReference type="InterPro" id="IPR008257">
    <property type="entry name" value="Pept_M19"/>
</dbReference>
<gene>
    <name evidence="1" type="ORF">ATL31_2990</name>
</gene>
<dbReference type="GO" id="GO:0006508">
    <property type="term" value="P:proteolysis"/>
    <property type="evidence" value="ECO:0007669"/>
    <property type="project" value="InterPro"/>
</dbReference>
<protein>
    <submittedName>
        <fullName evidence="1">Membrane dipeptidase</fullName>
    </submittedName>
</protein>
<proteinExistence type="predicted"/>
<dbReference type="AlphaFoldDB" id="A0A2N3YMS6"/>
<dbReference type="Proteomes" id="UP000233781">
    <property type="component" value="Unassembled WGS sequence"/>
</dbReference>
<dbReference type="GO" id="GO:0070573">
    <property type="term" value="F:metallodipeptidase activity"/>
    <property type="evidence" value="ECO:0007669"/>
    <property type="project" value="InterPro"/>
</dbReference>
<dbReference type="SUPFAM" id="SSF51556">
    <property type="entry name" value="Metallo-dependent hydrolases"/>
    <property type="match status" value="1"/>
</dbReference>
<dbReference type="OrthoDB" id="9804920at2"/>